<feature type="transmembrane region" description="Helical" evidence="1">
    <location>
        <begin position="89"/>
        <end position="112"/>
    </location>
</feature>
<feature type="transmembrane region" description="Helical" evidence="1">
    <location>
        <begin position="162"/>
        <end position="184"/>
    </location>
</feature>
<name>A0A177D442_ALTAL</name>
<feature type="transmembrane region" description="Helical" evidence="1">
    <location>
        <begin position="1172"/>
        <end position="1192"/>
    </location>
</feature>
<feature type="transmembrane region" description="Helical" evidence="1">
    <location>
        <begin position="44"/>
        <end position="69"/>
    </location>
</feature>
<dbReference type="OMA" id="ARRKHWV"/>
<evidence type="ECO:0000256" key="1">
    <source>
        <dbReference type="SAM" id="Phobius"/>
    </source>
</evidence>
<proteinExistence type="predicted"/>
<keyword evidence="3" id="KW-1185">Reference proteome</keyword>
<keyword evidence="1" id="KW-0472">Membrane</keyword>
<feature type="transmembrane region" description="Helical" evidence="1">
    <location>
        <begin position="662"/>
        <end position="685"/>
    </location>
</feature>
<dbReference type="Pfam" id="PF11915">
    <property type="entry name" value="DUF3433"/>
    <property type="match status" value="2"/>
</dbReference>
<dbReference type="GeneID" id="29109469"/>
<organism evidence="2 3">
    <name type="scientific">Alternaria alternata</name>
    <name type="common">Alternaria rot fungus</name>
    <name type="synonym">Torula alternata</name>
    <dbReference type="NCBI Taxonomy" id="5599"/>
    <lineage>
        <taxon>Eukaryota</taxon>
        <taxon>Fungi</taxon>
        <taxon>Dikarya</taxon>
        <taxon>Ascomycota</taxon>
        <taxon>Pezizomycotina</taxon>
        <taxon>Dothideomycetes</taxon>
        <taxon>Pleosporomycetidae</taxon>
        <taxon>Pleosporales</taxon>
        <taxon>Pleosporineae</taxon>
        <taxon>Pleosporaceae</taxon>
        <taxon>Alternaria</taxon>
        <taxon>Alternaria sect. Alternaria</taxon>
        <taxon>Alternaria alternata complex</taxon>
    </lineage>
</organism>
<dbReference type="VEuPathDB" id="FungiDB:CC77DRAFT_1014089"/>
<dbReference type="KEGG" id="aalt:CC77DRAFT_1014089"/>
<keyword evidence="1" id="KW-0812">Transmembrane</keyword>
<evidence type="ECO:0000313" key="2">
    <source>
        <dbReference type="EMBL" id="OAG14276.1"/>
    </source>
</evidence>
<reference evidence="2 3" key="1">
    <citation type="submission" date="2016-05" db="EMBL/GenBank/DDBJ databases">
        <title>Comparative analysis of secretome profiles of manganese(II)-oxidizing ascomycete fungi.</title>
        <authorList>
            <consortium name="DOE Joint Genome Institute"/>
            <person name="Zeiner C.A."/>
            <person name="Purvine S.O."/>
            <person name="Zink E.M."/>
            <person name="Wu S."/>
            <person name="Pasa-Tolic L."/>
            <person name="Chaput D.L."/>
            <person name="Haridas S."/>
            <person name="Grigoriev I.V."/>
            <person name="Santelli C.M."/>
            <person name="Hansel C.M."/>
        </authorList>
    </citation>
    <scope>NUCLEOTIDE SEQUENCE [LARGE SCALE GENOMIC DNA]</scope>
    <source>
        <strain evidence="2 3">SRC1lrK2f</strain>
    </source>
</reference>
<dbReference type="InterPro" id="IPR021840">
    <property type="entry name" value="DUF3433"/>
</dbReference>
<gene>
    <name evidence="2" type="ORF">CC77DRAFT_1014089</name>
</gene>
<dbReference type="Proteomes" id="UP000077248">
    <property type="component" value="Unassembled WGS sequence"/>
</dbReference>
<feature type="transmembrane region" description="Helical" evidence="1">
    <location>
        <begin position="539"/>
        <end position="561"/>
    </location>
</feature>
<feature type="transmembrane region" description="Helical" evidence="1">
    <location>
        <begin position="705"/>
        <end position="725"/>
    </location>
</feature>
<evidence type="ECO:0000313" key="3">
    <source>
        <dbReference type="Proteomes" id="UP000077248"/>
    </source>
</evidence>
<feature type="transmembrane region" description="Helical" evidence="1">
    <location>
        <begin position="771"/>
        <end position="794"/>
    </location>
</feature>
<sequence>MDASLAPVARSDFPDTTGPKKPKTIVSIFARHTEHQSTKTWKPLALRAPVLILTTAICWSLIAILQFFLHQSQQDGGVIFAPRISDLPLGHAFMYLYFPTIVAVVFSIYWAWIDLETKRMEPYYQLSKEFGALGKDSLLLQYPFDFLPLVPFKAAKDGHWPVFWASFAILLVTWGLVPVQAGIFSVETIERSSEVPFAVSTSFMPANQQTTNLTLRYSQSTYGIATLNETLPPYMARNYTLAPFRPSQSMGIDDIAIQGTWTTTTTMYSVDLYCEVSSPIRDAEYMTPGSVLYKSNGGCNVTTGLSGNVTKGYIKNKNIYAPLLELKDYMAMYIGYYNGYNADYSLDGHCPPERNSTFYAAFSRTKQRETDPPNNVTAIFCEPTFYQQRVNATVDAKTKSPISVTLWGEKKPLPTDLFNATYLEIQMNGGSGYEVRGDNLPLKSLPDYLERVAATNISVGTGPTGGGFVQPMVGLSLAVSDRSLDAYLDWRVLSKSYADAYRLLFSRAMVDILGGDFKTFEPSTGEQQYSTQAVVIEPVFTYIAEGLLGVISIATLALLYLSVTRTRKLHSDPSTIASIMSLVADNEALLADFEDLDCCTMEEVQEKLGNKRYRLDDDGQYHTIVEVGPTTDSVLVAQQPITQAQRRSTTRNIAKPVRPIEFSLWTSIPFIGLFIGLAIALGVIFGKAKLDGLALPSKNKLVQNLLENYIPTALATLIEPMWILINRLLCMLQPIEELQGCDAPAKKSIDLNYSSLPPQLVVLKALRSKHFVLAAVCFMVLLANVLAVAFAGIFNQDSISIQYSAGFNPPFELKFVSVNGSIGPKSWDQFGSLEPSGAYRGGNSQDQFLIAESNFTQNTPLPAWTDASMLYLPYFGTADVNATNGHGYRAETTGLGARLECKVLNFGVDYSARLVSDGSNIQAEFNTTNSADADTAICPVKVAPTLLWGPSSPEPRLEINGTCQRGPSATELVFVVDANANATQEEKDACMTTVIMGWIRAPDGSCGDFAERDLDKSNSVFVRCKPRIVTGRATVQVDATGRLQERVADLKVEGDAPEETFSNDPVNVIGQANRYIFRSTDGGWHNDSNAGDAMNYFARRESNSTRLVDPTQPVPTLEDIQAPLGKAFSRLFAIWLGANKEKLLVSRSKANEPQVQGWTIVEERRLFVSTSMFIISEAILGVYAIIAVMVYLRRPGQYLARMPTSIASIISLFAASAAVQDMKETSHLDRKGRALHLDGLGSHYGYGSYVGGDGHVHIGIDKTPFVRVRSKTSWLERKVNSFRKGSLGGP</sequence>
<evidence type="ECO:0008006" key="4">
    <source>
        <dbReference type="Google" id="ProtNLM"/>
    </source>
</evidence>
<dbReference type="EMBL" id="KV441501">
    <property type="protein sequence ID" value="OAG14276.1"/>
    <property type="molecule type" value="Genomic_DNA"/>
</dbReference>
<dbReference type="RefSeq" id="XP_018379697.1">
    <property type="nucleotide sequence ID" value="XM_018523875.1"/>
</dbReference>
<accession>A0A177D442</accession>
<dbReference type="PANTHER" id="PTHR37544:SF3">
    <property type="entry name" value="SPRAY"/>
    <property type="match status" value="1"/>
</dbReference>
<keyword evidence="1" id="KW-1133">Transmembrane helix</keyword>
<protein>
    <recommendedName>
        <fullName evidence="4">DUF3433 domain containing protein</fullName>
    </recommendedName>
</protein>
<dbReference type="PANTHER" id="PTHR37544">
    <property type="entry name" value="SPRAY-RELATED"/>
    <property type="match status" value="1"/>
</dbReference>